<feature type="non-terminal residue" evidence="2">
    <location>
        <position position="548"/>
    </location>
</feature>
<sequence>VDHDLIVSLLSYIDSSSYGDGAVLIFLPGWHDISVLGQMLDSTSPFNNTNKFRIMQLHGGIPTNEQKMVFTKMPKGVRKIVLATNIAETSITIDDVAFVIDSGKAKEKGYDPHLGTSTLTTEWISQASVRQRQGRAGRTKAGVAFHLMSKRRHASLRPFLDSELLRTPLEELCLLAKRLGLANGGYDDFDGIPALMNKAIDPPHPLALKNAVGLLVEIGAMDDETNALTDLGWKLSGLSVAPRLGKALMFGMLFGVGRSAAAIAVATSTKDPFVLPRKHERQQADGAKVAMSKGSQSDFLTFLNAMQSYDQSRRRGAGGSFRFCKDYFLSNNTMGMISELRRNVARELVGMGMGDLQKDGSWMRSEGQYGEGLILSSLTAGLYPNVVMRQGGEQNFSTALGRKCKIHLSSVNSLRGQSLSQKCGLPPNGVEYVLYGEVVKQPNGFSMRNTSRVWSVVPILLLCGKSLDVKEIPDVEDDNEEDPYRQANAGKVLVSVDEWIVFRTTVAVAVALKQMRIRLNDCFLAYMEKGERGLAEEDKEAVGDACGY</sequence>
<dbReference type="AlphaFoldDB" id="A0A9W7AL04"/>
<feature type="domain" description="Helicase C-terminal" evidence="1">
    <location>
        <begin position="5"/>
        <end position="180"/>
    </location>
</feature>
<dbReference type="EMBL" id="BRXZ01001463">
    <property type="protein sequence ID" value="GMH71820.1"/>
    <property type="molecule type" value="Genomic_DNA"/>
</dbReference>
<dbReference type="Pfam" id="PF00271">
    <property type="entry name" value="Helicase_C"/>
    <property type="match status" value="1"/>
</dbReference>
<dbReference type="PROSITE" id="PS51194">
    <property type="entry name" value="HELICASE_CTER"/>
    <property type="match status" value="1"/>
</dbReference>
<dbReference type="SMART" id="SM00847">
    <property type="entry name" value="HA2"/>
    <property type="match status" value="1"/>
</dbReference>
<dbReference type="InterPro" id="IPR001650">
    <property type="entry name" value="Helicase_C-like"/>
</dbReference>
<evidence type="ECO:0000313" key="3">
    <source>
        <dbReference type="Proteomes" id="UP001165082"/>
    </source>
</evidence>
<dbReference type="SMART" id="SM00490">
    <property type="entry name" value="HELICc"/>
    <property type="match status" value="1"/>
</dbReference>
<accession>A0A9W7AL04</accession>
<reference evidence="2" key="1">
    <citation type="submission" date="2022-07" db="EMBL/GenBank/DDBJ databases">
        <title>Genome analysis of Parmales, a sister group of diatoms, reveals the evolutionary specialization of diatoms from phago-mixotrophs to photoautotrophs.</title>
        <authorList>
            <person name="Ban H."/>
            <person name="Sato S."/>
            <person name="Yoshikawa S."/>
            <person name="Kazumasa Y."/>
            <person name="Nakamura Y."/>
            <person name="Ichinomiya M."/>
            <person name="Saitoh K."/>
            <person name="Sato N."/>
            <person name="Blanc-Mathieu R."/>
            <person name="Endo H."/>
            <person name="Kuwata A."/>
            <person name="Ogata H."/>
        </authorList>
    </citation>
    <scope>NUCLEOTIDE SEQUENCE</scope>
</reference>
<gene>
    <name evidence="2" type="ORF">TrRE_jg13587</name>
</gene>
<proteinExistence type="predicted"/>
<dbReference type="GO" id="GO:0003723">
    <property type="term" value="F:RNA binding"/>
    <property type="evidence" value="ECO:0007669"/>
    <property type="project" value="TreeGrafter"/>
</dbReference>
<comment type="caution">
    <text evidence="2">The sequence shown here is derived from an EMBL/GenBank/DDBJ whole genome shotgun (WGS) entry which is preliminary data.</text>
</comment>
<dbReference type="SUPFAM" id="SSF52540">
    <property type="entry name" value="P-loop containing nucleoside triphosphate hydrolases"/>
    <property type="match status" value="1"/>
</dbReference>
<dbReference type="Pfam" id="PF21010">
    <property type="entry name" value="HA2_C"/>
    <property type="match status" value="1"/>
</dbReference>
<protein>
    <recommendedName>
        <fullName evidence="1">Helicase C-terminal domain-containing protein</fullName>
    </recommendedName>
</protein>
<keyword evidence="3" id="KW-1185">Reference proteome</keyword>
<dbReference type="InterPro" id="IPR007502">
    <property type="entry name" value="Helicase-assoc_dom"/>
</dbReference>
<dbReference type="PANTHER" id="PTHR18934:SF213">
    <property type="entry name" value="3'-5' RNA HELICASE YTHDC2"/>
    <property type="match status" value="1"/>
</dbReference>
<name>A0A9W7AL04_9STRA</name>
<feature type="non-terminal residue" evidence="2">
    <location>
        <position position="1"/>
    </location>
</feature>
<dbReference type="OrthoDB" id="5600252at2759"/>
<dbReference type="GO" id="GO:0004386">
    <property type="term" value="F:helicase activity"/>
    <property type="evidence" value="ECO:0007669"/>
    <property type="project" value="TreeGrafter"/>
</dbReference>
<dbReference type="Pfam" id="PF07717">
    <property type="entry name" value="OB_NTP_bind"/>
    <property type="match status" value="1"/>
</dbReference>
<evidence type="ECO:0000259" key="1">
    <source>
        <dbReference type="PROSITE" id="PS51194"/>
    </source>
</evidence>
<dbReference type="Gene3D" id="1.20.120.1080">
    <property type="match status" value="1"/>
</dbReference>
<dbReference type="Gene3D" id="3.40.50.300">
    <property type="entry name" value="P-loop containing nucleotide triphosphate hydrolases"/>
    <property type="match status" value="1"/>
</dbReference>
<dbReference type="InterPro" id="IPR027417">
    <property type="entry name" value="P-loop_NTPase"/>
</dbReference>
<organism evidence="2 3">
    <name type="scientific">Triparma retinervis</name>
    <dbReference type="NCBI Taxonomy" id="2557542"/>
    <lineage>
        <taxon>Eukaryota</taxon>
        <taxon>Sar</taxon>
        <taxon>Stramenopiles</taxon>
        <taxon>Ochrophyta</taxon>
        <taxon>Bolidophyceae</taxon>
        <taxon>Parmales</taxon>
        <taxon>Triparmaceae</taxon>
        <taxon>Triparma</taxon>
    </lineage>
</organism>
<dbReference type="PANTHER" id="PTHR18934">
    <property type="entry name" value="ATP-DEPENDENT RNA HELICASE"/>
    <property type="match status" value="1"/>
</dbReference>
<evidence type="ECO:0000313" key="2">
    <source>
        <dbReference type="EMBL" id="GMH71820.1"/>
    </source>
</evidence>
<dbReference type="Proteomes" id="UP001165082">
    <property type="component" value="Unassembled WGS sequence"/>
</dbReference>
<dbReference type="CDD" id="cd18791">
    <property type="entry name" value="SF2_C_RHA"/>
    <property type="match status" value="1"/>
</dbReference>
<dbReference type="InterPro" id="IPR011709">
    <property type="entry name" value="DEAD-box_helicase_OB_fold"/>
</dbReference>